<feature type="region of interest" description="Disordered" evidence="1">
    <location>
        <begin position="1"/>
        <end position="26"/>
    </location>
</feature>
<dbReference type="EMBL" id="JAANER010000004">
    <property type="protein sequence ID" value="KAG9191020.1"/>
    <property type="molecule type" value="Genomic_DNA"/>
</dbReference>
<gene>
    <name evidence="2" type="ORF">G6011_09108</name>
</gene>
<evidence type="ECO:0000256" key="1">
    <source>
        <dbReference type="SAM" id="MobiDB-lite"/>
    </source>
</evidence>
<proteinExistence type="predicted"/>
<accession>A0AAD4NQR7</accession>
<protein>
    <submittedName>
        <fullName evidence="2">Uncharacterized protein</fullName>
    </submittedName>
</protein>
<reference evidence="2" key="1">
    <citation type="submission" date="2021-07" db="EMBL/GenBank/DDBJ databases">
        <title>Genome Resource of American Ginseng Black Spot Pathogen Alternaria panax.</title>
        <authorList>
            <person name="Qiu C."/>
            <person name="Wang W."/>
            <person name="Liu Z."/>
        </authorList>
    </citation>
    <scope>NUCLEOTIDE SEQUENCE</scope>
    <source>
        <strain evidence="2">BNCC115425</strain>
    </source>
</reference>
<keyword evidence="3" id="KW-1185">Reference proteome</keyword>
<evidence type="ECO:0000313" key="2">
    <source>
        <dbReference type="EMBL" id="KAG9191020.1"/>
    </source>
</evidence>
<dbReference type="AlphaFoldDB" id="A0AAD4NQR7"/>
<sequence>MKPKMLGDLGIQRLPPPKPHDGDHGPVFMHIAPGSLVKEWQNSEDISFFA</sequence>
<dbReference type="Proteomes" id="UP001199106">
    <property type="component" value="Unassembled WGS sequence"/>
</dbReference>
<evidence type="ECO:0000313" key="3">
    <source>
        <dbReference type="Proteomes" id="UP001199106"/>
    </source>
</evidence>
<name>A0AAD4NQR7_9PLEO</name>
<organism evidence="2 3">
    <name type="scientific">Alternaria panax</name>
    <dbReference type="NCBI Taxonomy" id="48097"/>
    <lineage>
        <taxon>Eukaryota</taxon>
        <taxon>Fungi</taxon>
        <taxon>Dikarya</taxon>
        <taxon>Ascomycota</taxon>
        <taxon>Pezizomycotina</taxon>
        <taxon>Dothideomycetes</taxon>
        <taxon>Pleosporomycetidae</taxon>
        <taxon>Pleosporales</taxon>
        <taxon>Pleosporineae</taxon>
        <taxon>Pleosporaceae</taxon>
        <taxon>Alternaria</taxon>
        <taxon>Alternaria sect. Panax</taxon>
    </lineage>
</organism>
<comment type="caution">
    <text evidence="2">The sequence shown here is derived from an EMBL/GenBank/DDBJ whole genome shotgun (WGS) entry which is preliminary data.</text>
</comment>